<evidence type="ECO:0000313" key="2">
    <source>
        <dbReference type="Proteomes" id="UP000182544"/>
    </source>
</evidence>
<gene>
    <name evidence="1" type="ORF">SAMN05428642_102997</name>
</gene>
<dbReference type="Proteomes" id="UP000182544">
    <property type="component" value="Unassembled WGS sequence"/>
</dbReference>
<dbReference type="AlphaFoldDB" id="A0A1K2IM98"/>
<proteinExistence type="predicted"/>
<name>A0A1K2IM98_9FLAO</name>
<keyword evidence="2" id="KW-1185">Reference proteome</keyword>
<sequence>MLILLYRKIIFGKVYEIDIELTEITMDLTKYTIDRILMLKD</sequence>
<evidence type="ECO:0000313" key="1">
    <source>
        <dbReference type="EMBL" id="SFZ92795.1"/>
    </source>
</evidence>
<accession>A0A1K2IM98</accession>
<dbReference type="EMBL" id="FPKV01000002">
    <property type="protein sequence ID" value="SFZ92795.1"/>
    <property type="molecule type" value="Genomic_DNA"/>
</dbReference>
<reference evidence="1 2" key="1">
    <citation type="submission" date="2016-10" db="EMBL/GenBank/DDBJ databases">
        <authorList>
            <person name="de Groot N.N."/>
        </authorList>
    </citation>
    <scope>NUCLEOTIDE SEQUENCE [LARGE SCALE GENOMIC DNA]</scope>
    <source>
        <strain evidence="1 2">DSM 18180</strain>
    </source>
</reference>
<organism evidence="1 2">
    <name type="scientific">Flaviramulus basaltis</name>
    <dbReference type="NCBI Taxonomy" id="369401"/>
    <lineage>
        <taxon>Bacteria</taxon>
        <taxon>Pseudomonadati</taxon>
        <taxon>Bacteroidota</taxon>
        <taxon>Flavobacteriia</taxon>
        <taxon>Flavobacteriales</taxon>
        <taxon>Flavobacteriaceae</taxon>
        <taxon>Flaviramulus</taxon>
    </lineage>
</organism>
<protein>
    <submittedName>
        <fullName evidence="1">Uncharacterized protein</fullName>
    </submittedName>
</protein>
<dbReference type="STRING" id="369401.SAMN05428642_102997"/>